<proteinExistence type="predicted"/>
<evidence type="ECO:0000313" key="2">
    <source>
        <dbReference type="Proteomes" id="UP000077202"/>
    </source>
</evidence>
<dbReference type="EMBL" id="LVLJ01001114">
    <property type="protein sequence ID" value="OAE31355.1"/>
    <property type="molecule type" value="Genomic_DNA"/>
</dbReference>
<name>A0A176WGD2_MARPO</name>
<organism evidence="1 2">
    <name type="scientific">Marchantia polymorpha subsp. ruderalis</name>
    <dbReference type="NCBI Taxonomy" id="1480154"/>
    <lineage>
        <taxon>Eukaryota</taxon>
        <taxon>Viridiplantae</taxon>
        <taxon>Streptophyta</taxon>
        <taxon>Embryophyta</taxon>
        <taxon>Marchantiophyta</taxon>
        <taxon>Marchantiopsida</taxon>
        <taxon>Marchantiidae</taxon>
        <taxon>Marchantiales</taxon>
        <taxon>Marchantiaceae</taxon>
        <taxon>Marchantia</taxon>
    </lineage>
</organism>
<evidence type="ECO:0000313" key="1">
    <source>
        <dbReference type="EMBL" id="OAE31355.1"/>
    </source>
</evidence>
<reference evidence="1" key="1">
    <citation type="submission" date="2016-03" db="EMBL/GenBank/DDBJ databases">
        <title>Mechanisms controlling the formation of the plant cell surface in tip-growing cells are functionally conserved among land plants.</title>
        <authorList>
            <person name="Honkanen S."/>
            <person name="Jones V.A."/>
            <person name="Morieri G."/>
            <person name="Champion C."/>
            <person name="Hetherington A.J."/>
            <person name="Kelly S."/>
            <person name="Saint-Marcoux D."/>
            <person name="Proust H."/>
            <person name="Prescott H."/>
            <person name="Dolan L."/>
        </authorList>
    </citation>
    <scope>NUCLEOTIDE SEQUENCE [LARGE SCALE GENOMIC DNA]</scope>
    <source>
        <tissue evidence="1">Whole gametophyte</tissue>
    </source>
</reference>
<keyword evidence="2" id="KW-1185">Reference proteome</keyword>
<gene>
    <name evidence="1" type="ORF">AXG93_4510s1310</name>
</gene>
<comment type="caution">
    <text evidence="1">The sequence shown here is derived from an EMBL/GenBank/DDBJ whole genome shotgun (WGS) entry which is preliminary data.</text>
</comment>
<dbReference type="Proteomes" id="UP000077202">
    <property type="component" value="Unassembled WGS sequence"/>
</dbReference>
<accession>A0A176WGD2</accession>
<sequence length="189" mass="20512">MITEEPSLALCQVSLGTVEFDKGEGSSACERKAAEMSLSDLLNERIVLLVKYLVPASSADPYVELVRIRTKAKTAATAGAIEQIKTLIVECAAATATLQEQEEQLWTKEFKLRMLETSKIVEHRQLGRLVSSFIFNLKETWENLELEFSTVLHRIGVVRCSAGVATVVPVAVASVGGSQHVDCASGCSL</sequence>
<protein>
    <submittedName>
        <fullName evidence="1">Uncharacterized protein</fullName>
    </submittedName>
</protein>
<dbReference type="AlphaFoldDB" id="A0A176WGD2"/>